<sequence length="29" mass="3553">MWNFMNTRNIQPNMSILKFCIFCVLCNRD</sequence>
<accession>A0A0B0PJG1</accession>
<dbReference type="AlphaFoldDB" id="A0A0B0PJG1"/>
<dbReference type="Proteomes" id="UP000032142">
    <property type="component" value="Unassembled WGS sequence"/>
</dbReference>
<evidence type="ECO:0000313" key="2">
    <source>
        <dbReference type="Proteomes" id="UP000032142"/>
    </source>
</evidence>
<evidence type="ECO:0000313" key="1">
    <source>
        <dbReference type="EMBL" id="KHG23506.1"/>
    </source>
</evidence>
<name>A0A0B0PJG1_GOSAR</name>
<organism evidence="1 2">
    <name type="scientific">Gossypium arboreum</name>
    <name type="common">Tree cotton</name>
    <name type="synonym">Gossypium nanking</name>
    <dbReference type="NCBI Taxonomy" id="29729"/>
    <lineage>
        <taxon>Eukaryota</taxon>
        <taxon>Viridiplantae</taxon>
        <taxon>Streptophyta</taxon>
        <taxon>Embryophyta</taxon>
        <taxon>Tracheophyta</taxon>
        <taxon>Spermatophyta</taxon>
        <taxon>Magnoliopsida</taxon>
        <taxon>eudicotyledons</taxon>
        <taxon>Gunneridae</taxon>
        <taxon>Pentapetalae</taxon>
        <taxon>rosids</taxon>
        <taxon>malvids</taxon>
        <taxon>Malvales</taxon>
        <taxon>Malvaceae</taxon>
        <taxon>Malvoideae</taxon>
        <taxon>Gossypium</taxon>
    </lineage>
</organism>
<dbReference type="EMBL" id="KN425297">
    <property type="protein sequence ID" value="KHG23506.1"/>
    <property type="molecule type" value="Genomic_DNA"/>
</dbReference>
<reference evidence="2" key="1">
    <citation type="submission" date="2014-09" db="EMBL/GenBank/DDBJ databases">
        <authorList>
            <person name="Mudge J."/>
            <person name="Ramaraj T."/>
            <person name="Lindquist I.E."/>
            <person name="Bharti A.K."/>
            <person name="Sundararajan A."/>
            <person name="Cameron C.T."/>
            <person name="Woodward J.E."/>
            <person name="May G.D."/>
            <person name="Brubaker C."/>
            <person name="Broadhvest J."/>
            <person name="Wilkins T.A."/>
        </authorList>
    </citation>
    <scope>NUCLEOTIDE SEQUENCE</scope>
    <source>
        <strain evidence="2">cv. AKA8401</strain>
    </source>
</reference>
<proteinExistence type="predicted"/>
<protein>
    <submittedName>
        <fullName evidence="1">Uncharacterized protein</fullName>
    </submittedName>
</protein>
<gene>
    <name evidence="1" type="ORF">F383_29567</name>
</gene>
<keyword evidence="2" id="KW-1185">Reference proteome</keyword>